<feature type="compositionally biased region" description="Basic and acidic residues" evidence="4">
    <location>
        <begin position="517"/>
        <end position="527"/>
    </location>
</feature>
<name>A0A7W5Y0Y8_9BACT</name>
<sequence length="527" mass="60702">MEEFELIAKTFQGLEEVLAQELTELGANDIQIGRRMVSFSGNKEMLYRANFCLRTAIRVLKPIKHFKALDAEAVYEAVKSIEWANYLDLNTTFAVDSVVYSQEFRNSKFVAYKVKDAIVDYFREKEGKRPNISVTNPDIKLNMHIAEDQCTLSLDASGESLHLRGYRVASCDAPISEVLAAGLIKLSGWDMESDLIDPFCGSGTIAIEAALMARNIYPGIFRKSFGFEKWKDFDRDLLDRIYNDDSAEREFNHKIYAYDINRPTLEGAMANAKQAGVSDVVEFCQQDFRKFTQPENKAIIVTNPPYGERLQPADILGLYKAIGERLKHEFKGNEAWIISSKQELFDSIGLRPSTKIQLYNGSLDCEFRKYQMFDGKIEKFRAAGGEIKTSEDRQRNAEHRKGRQFREDFHRRFDDDSREQTEEDREFIQLRNKHREFERVYGRKHRGEDGETDRPRRNFGDRKSGKFGDRNNFGERKGGKFGDRGNFGDRKGGRFNDRNEQGDRPRGKGGKSFGGRKNFDRHSNGDR</sequence>
<proteinExistence type="predicted"/>
<accession>A0A7W5Y0Y8</accession>
<dbReference type="PROSITE" id="PS01261">
    <property type="entry name" value="UPF0020"/>
    <property type="match status" value="1"/>
</dbReference>
<dbReference type="Gene3D" id="3.40.50.150">
    <property type="entry name" value="Vaccinia Virus protein VP39"/>
    <property type="match status" value="1"/>
</dbReference>
<dbReference type="GO" id="GO:0003723">
    <property type="term" value="F:RNA binding"/>
    <property type="evidence" value="ECO:0007669"/>
    <property type="project" value="UniProtKB-UniRule"/>
</dbReference>
<dbReference type="CDD" id="cd11715">
    <property type="entry name" value="THUMP_AdoMetMT"/>
    <property type="match status" value="1"/>
</dbReference>
<dbReference type="Pfam" id="PF02926">
    <property type="entry name" value="THUMP"/>
    <property type="match status" value="1"/>
</dbReference>
<keyword evidence="1 6" id="KW-0489">Methyltransferase</keyword>
<dbReference type="EC" id="2.1.1.-" evidence="6"/>
<dbReference type="InterPro" id="IPR029063">
    <property type="entry name" value="SAM-dependent_MTases_sf"/>
</dbReference>
<evidence type="ECO:0000256" key="4">
    <source>
        <dbReference type="SAM" id="MobiDB-lite"/>
    </source>
</evidence>
<dbReference type="InterPro" id="IPR054170">
    <property type="entry name" value="RlmL_1st"/>
</dbReference>
<dbReference type="InterPro" id="IPR002052">
    <property type="entry name" value="DNA_methylase_N6_adenine_CS"/>
</dbReference>
<dbReference type="PANTHER" id="PTHR47313:SF1">
    <property type="entry name" value="RIBOSOMAL RNA LARGE SUBUNIT METHYLTRANSFERASE K_L"/>
    <property type="match status" value="1"/>
</dbReference>
<evidence type="ECO:0000313" key="7">
    <source>
        <dbReference type="Proteomes" id="UP000541425"/>
    </source>
</evidence>
<feature type="compositionally biased region" description="Basic and acidic residues" evidence="4">
    <location>
        <begin position="441"/>
        <end position="506"/>
    </location>
</feature>
<protein>
    <submittedName>
        <fullName evidence="6">Putative N6-adenine-specific DNA methylase</fullName>
        <ecNumber evidence="6">2.1.1.-</ecNumber>
    </submittedName>
</protein>
<dbReference type="GO" id="GO:0070043">
    <property type="term" value="F:rRNA (guanine-N7-)-methyltransferase activity"/>
    <property type="evidence" value="ECO:0007669"/>
    <property type="project" value="TreeGrafter"/>
</dbReference>
<dbReference type="Pfam" id="PF22020">
    <property type="entry name" value="RlmL_1st"/>
    <property type="match status" value="1"/>
</dbReference>
<feature type="region of interest" description="Disordered" evidence="4">
    <location>
        <begin position="388"/>
        <end position="427"/>
    </location>
</feature>
<dbReference type="SMART" id="SM00981">
    <property type="entry name" value="THUMP"/>
    <property type="match status" value="1"/>
</dbReference>
<gene>
    <name evidence="6" type="ORF">FHS60_000478</name>
</gene>
<dbReference type="PANTHER" id="PTHR47313">
    <property type="entry name" value="RIBOSOMAL RNA LARGE SUBUNIT METHYLTRANSFERASE K/L"/>
    <property type="match status" value="1"/>
</dbReference>
<dbReference type="EMBL" id="JACICA010000002">
    <property type="protein sequence ID" value="MBB3702025.1"/>
    <property type="molecule type" value="Genomic_DNA"/>
</dbReference>
<evidence type="ECO:0000313" key="6">
    <source>
        <dbReference type="EMBL" id="MBB3702025.1"/>
    </source>
</evidence>
<evidence type="ECO:0000259" key="5">
    <source>
        <dbReference type="PROSITE" id="PS51165"/>
    </source>
</evidence>
<evidence type="ECO:0000256" key="3">
    <source>
        <dbReference type="PROSITE-ProRule" id="PRU00529"/>
    </source>
</evidence>
<dbReference type="InterPro" id="IPR000241">
    <property type="entry name" value="RlmKL-like_Mtase"/>
</dbReference>
<dbReference type="Proteomes" id="UP000541425">
    <property type="component" value="Unassembled WGS sequence"/>
</dbReference>
<feature type="region of interest" description="Disordered" evidence="4">
    <location>
        <begin position="441"/>
        <end position="527"/>
    </location>
</feature>
<dbReference type="Pfam" id="PF01170">
    <property type="entry name" value="UPF0020"/>
    <property type="match status" value="1"/>
</dbReference>
<evidence type="ECO:0000256" key="1">
    <source>
        <dbReference type="ARBA" id="ARBA00022603"/>
    </source>
</evidence>
<keyword evidence="2 6" id="KW-0808">Transferase</keyword>
<dbReference type="PROSITE" id="PS00092">
    <property type="entry name" value="N6_MTASE"/>
    <property type="match status" value="1"/>
</dbReference>
<reference evidence="6 7" key="1">
    <citation type="submission" date="2020-08" db="EMBL/GenBank/DDBJ databases">
        <title>Genomic Encyclopedia of Type Strains, Phase IV (KMG-IV): sequencing the most valuable type-strain genomes for metagenomic binning, comparative biology and taxonomic classification.</title>
        <authorList>
            <person name="Goeker M."/>
        </authorList>
    </citation>
    <scope>NUCLEOTIDE SEQUENCE [LARGE SCALE GENOMIC DNA]</scope>
    <source>
        <strain evidence="6 7">DSM 22548</strain>
    </source>
</reference>
<dbReference type="RefSeq" id="WP_183694433.1">
    <property type="nucleotide sequence ID" value="NZ_JACICA010000002.1"/>
</dbReference>
<dbReference type="AlphaFoldDB" id="A0A7W5Y0Y8"/>
<comment type="caution">
    <text evidence="6">The sequence shown here is derived from an EMBL/GenBank/DDBJ whole genome shotgun (WGS) entry which is preliminary data.</text>
</comment>
<dbReference type="PROSITE" id="PS51165">
    <property type="entry name" value="THUMP"/>
    <property type="match status" value="1"/>
</dbReference>
<dbReference type="GO" id="GO:0008990">
    <property type="term" value="F:rRNA (guanine-N2-)-methyltransferase activity"/>
    <property type="evidence" value="ECO:0007669"/>
    <property type="project" value="TreeGrafter"/>
</dbReference>
<keyword evidence="3" id="KW-0694">RNA-binding</keyword>
<feature type="domain" description="THUMP" evidence="5">
    <location>
        <begin position="45"/>
        <end position="156"/>
    </location>
</feature>
<feature type="compositionally biased region" description="Basic and acidic residues" evidence="4">
    <location>
        <begin position="388"/>
        <end position="420"/>
    </location>
</feature>
<dbReference type="Gene3D" id="3.30.2130.30">
    <property type="match status" value="1"/>
</dbReference>
<dbReference type="InterPro" id="IPR004114">
    <property type="entry name" value="THUMP_dom"/>
</dbReference>
<organism evidence="6 7">
    <name type="scientific">Alloprevotella rava</name>
    <dbReference type="NCBI Taxonomy" id="671218"/>
    <lineage>
        <taxon>Bacteria</taxon>
        <taxon>Pseudomonadati</taxon>
        <taxon>Bacteroidota</taxon>
        <taxon>Bacteroidia</taxon>
        <taxon>Bacteroidales</taxon>
        <taxon>Prevotellaceae</taxon>
        <taxon>Alloprevotella</taxon>
    </lineage>
</organism>
<evidence type="ECO:0000256" key="2">
    <source>
        <dbReference type="ARBA" id="ARBA00022679"/>
    </source>
</evidence>
<dbReference type="SUPFAM" id="SSF53335">
    <property type="entry name" value="S-adenosyl-L-methionine-dependent methyltransferases"/>
    <property type="match status" value="1"/>
</dbReference>
<dbReference type="InterPro" id="IPR053943">
    <property type="entry name" value="RlmKL-like_Mtase_CS"/>
</dbReference>